<dbReference type="InterPro" id="IPR011008">
    <property type="entry name" value="Dimeric_a/b-barrel"/>
</dbReference>
<name>A0ABW6CMJ7_9CAUL</name>
<dbReference type="Proteomes" id="UP001598130">
    <property type="component" value="Unassembled WGS sequence"/>
</dbReference>
<dbReference type="EMBL" id="JAOTJD010000014">
    <property type="protein sequence ID" value="MFD3264134.1"/>
    <property type="molecule type" value="Genomic_DNA"/>
</dbReference>
<dbReference type="Gene3D" id="3.30.70.100">
    <property type="match status" value="1"/>
</dbReference>
<organism evidence="2 3">
    <name type="scientific">Phenylobacterium ferrooxidans</name>
    <dbReference type="NCBI Taxonomy" id="2982689"/>
    <lineage>
        <taxon>Bacteria</taxon>
        <taxon>Pseudomonadati</taxon>
        <taxon>Pseudomonadota</taxon>
        <taxon>Alphaproteobacteria</taxon>
        <taxon>Caulobacterales</taxon>
        <taxon>Caulobacteraceae</taxon>
        <taxon>Phenylobacterium</taxon>
    </lineage>
</organism>
<evidence type="ECO:0000313" key="2">
    <source>
        <dbReference type="EMBL" id="MFD3264134.1"/>
    </source>
</evidence>
<dbReference type="InterPro" id="IPR010753">
    <property type="entry name" value="DUF1330"/>
</dbReference>
<reference evidence="2 3" key="1">
    <citation type="submission" date="2022-09" db="EMBL/GenBank/DDBJ databases">
        <title>New species of Phenylobacterium.</title>
        <authorList>
            <person name="Mieszkin S."/>
        </authorList>
    </citation>
    <scope>NUCLEOTIDE SEQUENCE [LARGE SCALE GENOMIC DNA]</scope>
    <source>
        <strain evidence="2 3">HK31-G</strain>
    </source>
</reference>
<evidence type="ECO:0000313" key="3">
    <source>
        <dbReference type="Proteomes" id="UP001598130"/>
    </source>
</evidence>
<dbReference type="PANTHER" id="PTHR40257">
    <property type="match status" value="1"/>
</dbReference>
<dbReference type="SUPFAM" id="SSF54909">
    <property type="entry name" value="Dimeric alpha+beta barrel"/>
    <property type="match status" value="1"/>
</dbReference>
<keyword evidence="3" id="KW-1185">Reference proteome</keyword>
<sequence>MKVENAVLPPMQQAMEFFGAPEEGPFVMVNLLKFKPKAEYADGSDAHLSGREAYARYGAEVAKLVEALGGRIHYSGEVTGLMIGEVEALWDMVALAEYPSLAAFREMAMSPEMAAIEHHRKAGLAGQLNIKTKPLG</sequence>
<evidence type="ECO:0000259" key="1">
    <source>
        <dbReference type="Pfam" id="PF07045"/>
    </source>
</evidence>
<protein>
    <submittedName>
        <fullName evidence="2">DUF1330 domain-containing protein</fullName>
    </submittedName>
</protein>
<comment type="caution">
    <text evidence="2">The sequence shown here is derived from an EMBL/GenBank/DDBJ whole genome shotgun (WGS) entry which is preliminary data.</text>
</comment>
<dbReference type="PANTHER" id="PTHR40257:SF1">
    <property type="entry name" value="DUF1330 DOMAIN-CONTAINING PROTEIN"/>
    <property type="match status" value="1"/>
</dbReference>
<proteinExistence type="predicted"/>
<gene>
    <name evidence="2" type="ORF">OCL97_09185</name>
</gene>
<dbReference type="Pfam" id="PF07045">
    <property type="entry name" value="DUF1330"/>
    <property type="match status" value="1"/>
</dbReference>
<dbReference type="RefSeq" id="WP_377369568.1">
    <property type="nucleotide sequence ID" value="NZ_JAOTJD010000014.1"/>
</dbReference>
<accession>A0ABW6CMJ7</accession>
<feature type="domain" description="DUF1330" evidence="1">
    <location>
        <begin position="49"/>
        <end position="127"/>
    </location>
</feature>